<evidence type="ECO:0000313" key="1">
    <source>
        <dbReference type="EMBL" id="AOV60860.1"/>
    </source>
</evidence>
<protein>
    <submittedName>
        <fullName evidence="3">Uncharacterized protein</fullName>
    </submittedName>
</protein>
<dbReference type="RefSeq" id="YP_009320940.1">
    <property type="nucleotide sequence ID" value="NC_031903.1"/>
</dbReference>
<dbReference type="Proteomes" id="UP000202158">
    <property type="component" value="Segment"/>
</dbReference>
<dbReference type="Proteomes" id="UP000241975">
    <property type="component" value="Segment"/>
</dbReference>
<dbReference type="EMBL" id="KU686209">
    <property type="protein sequence ID" value="AOV61288.1"/>
    <property type="molecule type" value="Genomic_DNA"/>
</dbReference>
<gene>
    <name evidence="1" type="ORF">C350210_028</name>
    <name evidence="2" type="ORF">N440310_028</name>
    <name evidence="3" type="ORF">T191209_028</name>
</gene>
<dbReference type="GeneID" id="30306098"/>
<proteinExistence type="predicted"/>
<organism evidence="3 4">
    <name type="scientific">Synechococcus phage S-CAM22</name>
    <dbReference type="NCBI Taxonomy" id="1883365"/>
    <lineage>
        <taxon>Viruses</taxon>
        <taxon>Duplodnaviria</taxon>
        <taxon>Heunggongvirae</taxon>
        <taxon>Uroviricota</taxon>
        <taxon>Caudoviricetes</taxon>
        <taxon>Pantevenvirales</taxon>
        <taxon>Kyanoviridae</taxon>
        <taxon>Alisovirus</taxon>
        <taxon>Alisovirus socal22</taxon>
    </lineage>
</organism>
<dbReference type="EMBL" id="KU686208">
    <property type="protein sequence ID" value="AOV61074.1"/>
    <property type="molecule type" value="Genomic_DNA"/>
</dbReference>
<reference evidence="4 5" key="1">
    <citation type="journal article" date="2016" name="Virology">
        <title>The genomic content and context of auxiliary metabolic genes in marine cyanomyoviruses.</title>
        <authorList>
            <person name="Crummett L.T."/>
            <person name="Puxty R.J."/>
            <person name="Weihe C."/>
            <person name="Marston M.F."/>
            <person name="Martiny J.B."/>
        </authorList>
    </citation>
    <scope>NUCLEOTIDE SEQUENCE [LARGE SCALE GENOMIC DNA]</scope>
    <source>
        <strain evidence="1">0210CC35</strain>
        <strain evidence="2">0310NB44</strain>
        <strain evidence="3">1209TA19</strain>
    </source>
</reference>
<evidence type="ECO:0000313" key="2">
    <source>
        <dbReference type="EMBL" id="AOV61074.1"/>
    </source>
</evidence>
<evidence type="ECO:0000313" key="5">
    <source>
        <dbReference type="Proteomes" id="UP000241089"/>
    </source>
</evidence>
<accession>A0A1D8KRJ0</accession>
<dbReference type="KEGG" id="vg:30306098"/>
<evidence type="ECO:0000313" key="3">
    <source>
        <dbReference type="EMBL" id="AOV61288.1"/>
    </source>
</evidence>
<sequence>MFPWIETFPIFLKNETEDKKCWFTCIEHAQKYVDRHQPKYKCYQYTGNAKRV</sequence>
<evidence type="ECO:0000313" key="4">
    <source>
        <dbReference type="Proteomes" id="UP000202158"/>
    </source>
</evidence>
<evidence type="ECO:0000313" key="6">
    <source>
        <dbReference type="Proteomes" id="UP000241975"/>
    </source>
</evidence>
<keyword evidence="6" id="KW-1185">Reference proteome</keyword>
<dbReference type="Proteomes" id="UP000241089">
    <property type="component" value="Segment"/>
</dbReference>
<dbReference type="EMBL" id="KU686207">
    <property type="protein sequence ID" value="AOV60860.1"/>
    <property type="molecule type" value="Genomic_DNA"/>
</dbReference>
<dbReference type="OrthoDB" id="28162at10239"/>
<name>A0A1D8KRJ0_9CAUD</name>